<accession>A0AAV4M7Y8</accession>
<dbReference type="AlphaFoldDB" id="A0AAV4M7Y8"/>
<name>A0AAV4M7Y8_CAEEX</name>
<keyword evidence="2" id="KW-1185">Reference proteome</keyword>
<comment type="caution">
    <text evidence="1">The sequence shown here is derived from an EMBL/GenBank/DDBJ whole genome shotgun (WGS) entry which is preliminary data.</text>
</comment>
<evidence type="ECO:0000313" key="1">
    <source>
        <dbReference type="EMBL" id="GIX68237.1"/>
    </source>
</evidence>
<protein>
    <submittedName>
        <fullName evidence="1">Uncharacterized protein</fullName>
    </submittedName>
</protein>
<proteinExistence type="predicted"/>
<sequence>MTNTIHLYYESEDLYIDGYLIFSFGKPKIYSGILIRPNWVQYSRNVAAAGFHMKKALQLYLADKEVVVVFGTRPPLALLGLWVNLWPALLRLSSRETPLFLVPERASINQAASLIAAIRHQNF</sequence>
<organism evidence="1 2">
    <name type="scientific">Caerostris extrusa</name>
    <name type="common">Bark spider</name>
    <name type="synonym">Caerostris bankana</name>
    <dbReference type="NCBI Taxonomy" id="172846"/>
    <lineage>
        <taxon>Eukaryota</taxon>
        <taxon>Metazoa</taxon>
        <taxon>Ecdysozoa</taxon>
        <taxon>Arthropoda</taxon>
        <taxon>Chelicerata</taxon>
        <taxon>Arachnida</taxon>
        <taxon>Araneae</taxon>
        <taxon>Araneomorphae</taxon>
        <taxon>Entelegynae</taxon>
        <taxon>Araneoidea</taxon>
        <taxon>Araneidae</taxon>
        <taxon>Caerostris</taxon>
    </lineage>
</organism>
<dbReference type="EMBL" id="BPLR01019471">
    <property type="protein sequence ID" value="GIX68237.1"/>
    <property type="molecule type" value="Genomic_DNA"/>
</dbReference>
<reference evidence="1 2" key="1">
    <citation type="submission" date="2021-06" db="EMBL/GenBank/DDBJ databases">
        <title>Caerostris extrusa draft genome.</title>
        <authorList>
            <person name="Kono N."/>
            <person name="Arakawa K."/>
        </authorList>
    </citation>
    <scope>NUCLEOTIDE SEQUENCE [LARGE SCALE GENOMIC DNA]</scope>
</reference>
<dbReference type="Proteomes" id="UP001054945">
    <property type="component" value="Unassembled WGS sequence"/>
</dbReference>
<gene>
    <name evidence="1" type="ORF">CEXT_170481</name>
</gene>
<evidence type="ECO:0000313" key="2">
    <source>
        <dbReference type="Proteomes" id="UP001054945"/>
    </source>
</evidence>